<dbReference type="InterPro" id="IPR002068">
    <property type="entry name" value="A-crystallin/Hsp20_dom"/>
</dbReference>
<dbReference type="Proteomes" id="UP000252355">
    <property type="component" value="Unassembled WGS sequence"/>
</dbReference>
<comment type="similarity">
    <text evidence="1 2">Belongs to the small heat shock protein (HSP20) family.</text>
</comment>
<accession>A0A367ZIM3</accession>
<dbReference type="PANTHER" id="PTHR11527">
    <property type="entry name" value="HEAT-SHOCK PROTEIN 20 FAMILY MEMBER"/>
    <property type="match status" value="1"/>
</dbReference>
<dbReference type="PROSITE" id="PS01031">
    <property type="entry name" value="SHSP"/>
    <property type="match status" value="1"/>
</dbReference>
<sequence>MNWQKLLPWNWFKKEEEEARVPVAQVPMTTENAMVPFPFHEFHREFDRLWNSMLQSMFPGLRFPALPMGSTTMAGFLRPTLDLSVTDAAYQATLEVPGVDPHDIKVEVRQGNLYITGEKKQEQETRDRDHYRIERAYGQFRRVLTLPEDADAEKIEARCRNGVLTVTIPRVKLPESSARLIEVKAG</sequence>
<dbReference type="CDD" id="cd06464">
    <property type="entry name" value="ACD_sHsps-like"/>
    <property type="match status" value="1"/>
</dbReference>
<dbReference type="AlphaFoldDB" id="A0A367ZIM3"/>
<evidence type="ECO:0000256" key="1">
    <source>
        <dbReference type="PROSITE-ProRule" id="PRU00285"/>
    </source>
</evidence>
<comment type="caution">
    <text evidence="4">The sequence shown here is derived from an EMBL/GenBank/DDBJ whole genome shotgun (WGS) entry which is preliminary data.</text>
</comment>
<dbReference type="InterPro" id="IPR031107">
    <property type="entry name" value="Small_HSP"/>
</dbReference>
<evidence type="ECO:0000259" key="3">
    <source>
        <dbReference type="PROSITE" id="PS01031"/>
    </source>
</evidence>
<reference evidence="4 5" key="1">
    <citation type="submission" date="2018-05" db="EMBL/GenBank/DDBJ databases">
        <title>A metagenomic window into the 2 km-deep terrestrial subsurface aquifer revealed taxonomically and functionally diverse microbial community comprising novel uncultured bacterial lineages.</title>
        <authorList>
            <person name="Kadnikov V.V."/>
            <person name="Mardanov A.V."/>
            <person name="Beletsky A.V."/>
            <person name="Banks D."/>
            <person name="Pimenov N.V."/>
            <person name="Frank Y.A."/>
            <person name="Karnachuk O.V."/>
            <person name="Ravin N.V."/>
        </authorList>
    </citation>
    <scope>NUCLEOTIDE SEQUENCE [LARGE SCALE GENOMIC DNA]</scope>
    <source>
        <strain evidence="4">BY5</strain>
    </source>
</reference>
<organism evidence="4 5">
    <name type="scientific">Candidatus Ozemobacter sibiricus</name>
    <dbReference type="NCBI Taxonomy" id="2268124"/>
    <lineage>
        <taxon>Bacteria</taxon>
        <taxon>Candidatus Ozemobacteria</taxon>
        <taxon>Candidatus Ozemobacterales</taxon>
        <taxon>Candidatus Ozemobacteraceae</taxon>
        <taxon>Candidatus Ozemobacter</taxon>
    </lineage>
</organism>
<dbReference type="Pfam" id="PF00011">
    <property type="entry name" value="HSP20"/>
    <property type="match status" value="1"/>
</dbReference>
<dbReference type="SUPFAM" id="SSF49764">
    <property type="entry name" value="HSP20-like chaperones"/>
    <property type="match status" value="1"/>
</dbReference>
<dbReference type="Gene3D" id="2.60.40.790">
    <property type="match status" value="1"/>
</dbReference>
<evidence type="ECO:0000256" key="2">
    <source>
        <dbReference type="RuleBase" id="RU003616"/>
    </source>
</evidence>
<feature type="domain" description="SHSP" evidence="3">
    <location>
        <begin position="72"/>
        <end position="186"/>
    </location>
</feature>
<name>A0A367ZIM3_9BACT</name>
<proteinExistence type="inferred from homology"/>
<evidence type="ECO:0000313" key="4">
    <source>
        <dbReference type="EMBL" id="RCK77974.1"/>
    </source>
</evidence>
<dbReference type="EMBL" id="QOQW01000029">
    <property type="protein sequence ID" value="RCK77974.1"/>
    <property type="molecule type" value="Genomic_DNA"/>
</dbReference>
<protein>
    <submittedName>
        <fullName evidence="4">Heat shock protein, Hsp20 family</fullName>
    </submittedName>
</protein>
<gene>
    <name evidence="4" type="ORF">OZSIB_1883</name>
</gene>
<evidence type="ECO:0000313" key="5">
    <source>
        <dbReference type="Proteomes" id="UP000252355"/>
    </source>
</evidence>
<dbReference type="InterPro" id="IPR008978">
    <property type="entry name" value="HSP20-like_chaperone"/>
</dbReference>
<keyword evidence="4" id="KW-0346">Stress response</keyword>